<proteinExistence type="inferred from homology"/>
<organism evidence="4 5">
    <name type="scientific">Gordonia desulfuricans</name>
    <dbReference type="NCBI Taxonomy" id="89051"/>
    <lineage>
        <taxon>Bacteria</taxon>
        <taxon>Bacillati</taxon>
        <taxon>Actinomycetota</taxon>
        <taxon>Actinomycetes</taxon>
        <taxon>Mycobacteriales</taxon>
        <taxon>Gordoniaceae</taxon>
        <taxon>Gordonia</taxon>
    </lineage>
</organism>
<accession>A0A7K3LT57</accession>
<dbReference type="NCBIfam" id="TIGR00369">
    <property type="entry name" value="unchar_dom_1"/>
    <property type="match status" value="1"/>
</dbReference>
<keyword evidence="2" id="KW-0378">Hydrolase</keyword>
<dbReference type="PANTHER" id="PTHR21660">
    <property type="entry name" value="THIOESTERASE SUPERFAMILY MEMBER-RELATED"/>
    <property type="match status" value="1"/>
</dbReference>
<sequence length="282" mass="28228">MLVDSTSRSDGESGGVTMAETASMPISYIHGPPEQVFGVAGVVGTSLATVGEMTLDASMTGPGGVTPGVLGVLVDTAIGSAAVAYRPAGGWAVTTDLTITFCGRFPSAAGTRLVARGRCVHHGSTGASATGTVTDRNGGMVAAVVERIEFSTASPQLRTVPGEGAPAGSGRPLPALLGLRRSAGTVELDVVDPLVNPGGSLHGGIAIYASDLAGASAVSARVPGLVTASLHITYLRPGPAGSTLDFVTDVVHIGRNSALVTVDSVRPDGKVCTRASIAYRRP</sequence>
<dbReference type="InterPro" id="IPR003736">
    <property type="entry name" value="PAAI_dom"/>
</dbReference>
<evidence type="ECO:0000313" key="5">
    <source>
        <dbReference type="Proteomes" id="UP000466307"/>
    </source>
</evidence>
<protein>
    <submittedName>
        <fullName evidence="4">PaaI family thioesterase</fullName>
    </submittedName>
</protein>
<comment type="similarity">
    <text evidence="1">Belongs to the thioesterase PaaI family.</text>
</comment>
<gene>
    <name evidence="4" type="ORF">GYA93_18045</name>
</gene>
<keyword evidence="5" id="KW-1185">Reference proteome</keyword>
<feature type="domain" description="Thioesterase" evidence="3">
    <location>
        <begin position="198"/>
        <end position="272"/>
    </location>
</feature>
<evidence type="ECO:0000259" key="3">
    <source>
        <dbReference type="Pfam" id="PF03061"/>
    </source>
</evidence>
<dbReference type="Pfam" id="PF03061">
    <property type="entry name" value="4HBT"/>
    <property type="match status" value="2"/>
</dbReference>
<dbReference type="CDD" id="cd03443">
    <property type="entry name" value="PaaI_thioesterase"/>
    <property type="match status" value="2"/>
</dbReference>
<dbReference type="GO" id="GO:0047617">
    <property type="term" value="F:fatty acyl-CoA hydrolase activity"/>
    <property type="evidence" value="ECO:0007669"/>
    <property type="project" value="InterPro"/>
</dbReference>
<dbReference type="EMBL" id="JAADZU010000069">
    <property type="protein sequence ID" value="NDK91463.1"/>
    <property type="molecule type" value="Genomic_DNA"/>
</dbReference>
<dbReference type="Gene3D" id="3.10.129.10">
    <property type="entry name" value="Hotdog Thioesterase"/>
    <property type="match status" value="2"/>
</dbReference>
<dbReference type="RefSeq" id="WP_059037602.1">
    <property type="nucleotide sequence ID" value="NZ_JAADZU010000069.1"/>
</dbReference>
<dbReference type="PANTHER" id="PTHR21660:SF1">
    <property type="entry name" value="ACYL-COENZYME A THIOESTERASE 13"/>
    <property type="match status" value="1"/>
</dbReference>
<evidence type="ECO:0000256" key="1">
    <source>
        <dbReference type="ARBA" id="ARBA00008324"/>
    </source>
</evidence>
<feature type="domain" description="Thioesterase" evidence="3">
    <location>
        <begin position="68"/>
        <end position="140"/>
    </location>
</feature>
<dbReference type="SUPFAM" id="SSF54637">
    <property type="entry name" value="Thioesterase/thiol ester dehydrase-isomerase"/>
    <property type="match status" value="2"/>
</dbReference>
<evidence type="ECO:0000313" key="4">
    <source>
        <dbReference type="EMBL" id="NDK91463.1"/>
    </source>
</evidence>
<name>A0A7K3LT57_9ACTN</name>
<reference evidence="4 5" key="1">
    <citation type="submission" date="2020-01" db="EMBL/GenBank/DDBJ databases">
        <title>Investigation of new actinobacteria for the biodesulphurisation of diesel fuel.</title>
        <authorList>
            <person name="Athi Narayanan S.M."/>
        </authorList>
    </citation>
    <scope>NUCLEOTIDE SEQUENCE [LARGE SCALE GENOMIC DNA]</scope>
    <source>
        <strain evidence="4 5">213E</strain>
    </source>
</reference>
<dbReference type="InterPro" id="IPR029069">
    <property type="entry name" value="HotDog_dom_sf"/>
</dbReference>
<evidence type="ECO:0000256" key="2">
    <source>
        <dbReference type="ARBA" id="ARBA00022801"/>
    </source>
</evidence>
<dbReference type="InterPro" id="IPR006683">
    <property type="entry name" value="Thioestr_dom"/>
</dbReference>
<comment type="caution">
    <text evidence="4">The sequence shown here is derived from an EMBL/GenBank/DDBJ whole genome shotgun (WGS) entry which is preliminary data.</text>
</comment>
<dbReference type="Proteomes" id="UP000466307">
    <property type="component" value="Unassembled WGS sequence"/>
</dbReference>
<dbReference type="InterPro" id="IPR039298">
    <property type="entry name" value="ACOT13"/>
</dbReference>
<dbReference type="AlphaFoldDB" id="A0A7K3LT57"/>